<dbReference type="SUPFAM" id="SSF51306">
    <property type="entry name" value="LexA/Signal peptidase"/>
    <property type="match status" value="1"/>
</dbReference>
<reference evidence="6" key="1">
    <citation type="submission" date="2024-06" db="EMBL/GenBank/DDBJ databases">
        <authorList>
            <person name="Agudelo-Romero P."/>
            <person name="Caparros-Martin J.A."/>
            <person name="Sharma A."/>
            <person name="Saladie M."/>
            <person name="Stick S.M."/>
            <person name="O'Gara F."/>
        </authorList>
    </citation>
    <scope>NUCLEOTIDE SEQUENCE</scope>
    <source>
        <strain evidence="6">VContig3</strain>
    </source>
</reference>
<organism evidence="6">
    <name type="scientific">Pakpunavirus sp</name>
    <dbReference type="NCBI Taxonomy" id="2833053"/>
    <lineage>
        <taxon>Viruses</taxon>
        <taxon>Duplodnaviria</taxon>
        <taxon>Heunggongvirae</taxon>
        <taxon>Uroviricota</taxon>
        <taxon>Caudoviricetes</taxon>
        <taxon>Vandenendeviridae</taxon>
        <taxon>Skurskavirinae</taxon>
        <taxon>Pakpunavirus</taxon>
    </lineage>
</organism>
<dbReference type="InterPro" id="IPR039418">
    <property type="entry name" value="LexA-like"/>
</dbReference>
<dbReference type="InterPro" id="IPR001387">
    <property type="entry name" value="Cro/C1-type_HTH"/>
</dbReference>
<sequence>MDIDTNPIRLCMADDTQTHELGQYNLDIQNRIGDEMNIAARLAGLMKARNWSEGELSRQSGVPQPTINRILSGESKSPRRDTISKLAKALRVPPEWLLFGGGALTNVSPTLQPHREARKYPLISWIAAGMWAESADNFLPGDAEEFIESDEKAGDRGYWLEVKGLSMVSPGEGPSFPPTMRILVQPEGFDLISGKFYIARLGETGETTFKRYVRDGGVSYLEPLNPSFKTIEVTDGVEIIGRVIDAKLSKSVF</sequence>
<name>A0AB39BYZ3_9CAUD</name>
<evidence type="ECO:0000256" key="3">
    <source>
        <dbReference type="ARBA" id="ARBA00023163"/>
    </source>
</evidence>
<dbReference type="PANTHER" id="PTHR40661">
    <property type="match status" value="1"/>
</dbReference>
<proteinExistence type="predicted"/>
<dbReference type="SUPFAM" id="SSF47413">
    <property type="entry name" value="lambda repressor-like DNA-binding domains"/>
    <property type="match status" value="1"/>
</dbReference>
<dbReference type="SMART" id="SM00530">
    <property type="entry name" value="HTH_XRE"/>
    <property type="match status" value="1"/>
</dbReference>
<dbReference type="Pfam" id="PF00717">
    <property type="entry name" value="Peptidase_S24"/>
    <property type="match status" value="1"/>
</dbReference>
<dbReference type="InterPro" id="IPR010982">
    <property type="entry name" value="Lambda_DNA-bd_dom_sf"/>
</dbReference>
<evidence type="ECO:0000259" key="5">
    <source>
        <dbReference type="PROSITE" id="PS50943"/>
    </source>
</evidence>
<feature type="compositionally biased region" description="Polar residues" evidence="4">
    <location>
        <begin position="57"/>
        <end position="69"/>
    </location>
</feature>
<evidence type="ECO:0000256" key="1">
    <source>
        <dbReference type="ARBA" id="ARBA00023015"/>
    </source>
</evidence>
<evidence type="ECO:0000256" key="2">
    <source>
        <dbReference type="ARBA" id="ARBA00023125"/>
    </source>
</evidence>
<keyword evidence="1" id="KW-0805">Transcription regulation</keyword>
<dbReference type="Gene3D" id="2.10.109.10">
    <property type="entry name" value="Umud Fragment, subunit A"/>
    <property type="match status" value="1"/>
</dbReference>
<dbReference type="GO" id="GO:0003677">
    <property type="term" value="F:DNA binding"/>
    <property type="evidence" value="ECO:0007669"/>
    <property type="project" value="UniProtKB-KW"/>
</dbReference>
<evidence type="ECO:0000256" key="4">
    <source>
        <dbReference type="SAM" id="MobiDB-lite"/>
    </source>
</evidence>
<dbReference type="Gene3D" id="1.10.260.40">
    <property type="entry name" value="lambda repressor-like DNA-binding domains"/>
    <property type="match status" value="1"/>
</dbReference>
<dbReference type="InterPro" id="IPR036286">
    <property type="entry name" value="LexA/Signal_pep-like_sf"/>
</dbReference>
<dbReference type="PANTHER" id="PTHR40661:SF1">
    <property type="entry name" value="HTH CRO_C1-TYPE DOMAIN-CONTAINING PROTEIN"/>
    <property type="match status" value="1"/>
</dbReference>
<dbReference type="InterPro" id="IPR015927">
    <property type="entry name" value="Peptidase_S24_S26A/B/C"/>
</dbReference>
<dbReference type="Pfam" id="PF01381">
    <property type="entry name" value="HTH_3"/>
    <property type="match status" value="1"/>
</dbReference>
<dbReference type="PROSITE" id="PS50943">
    <property type="entry name" value="HTH_CROC1"/>
    <property type="match status" value="1"/>
</dbReference>
<dbReference type="EMBL" id="PP986817">
    <property type="protein sequence ID" value="XDI97897.1"/>
    <property type="molecule type" value="Genomic_DNA"/>
</dbReference>
<keyword evidence="3" id="KW-0804">Transcription</keyword>
<dbReference type="CDD" id="cd06529">
    <property type="entry name" value="S24_LexA-like"/>
    <property type="match status" value="1"/>
</dbReference>
<dbReference type="CDD" id="cd00093">
    <property type="entry name" value="HTH_XRE"/>
    <property type="match status" value="1"/>
</dbReference>
<feature type="domain" description="HTH cro/C1-type" evidence="5">
    <location>
        <begin position="42"/>
        <end position="97"/>
    </location>
</feature>
<evidence type="ECO:0000313" key="6">
    <source>
        <dbReference type="EMBL" id="XDI97897.1"/>
    </source>
</evidence>
<feature type="region of interest" description="Disordered" evidence="4">
    <location>
        <begin position="54"/>
        <end position="78"/>
    </location>
</feature>
<keyword evidence="2" id="KW-0238">DNA-binding</keyword>
<accession>A0AB39BYZ3</accession>
<protein>
    <recommendedName>
        <fullName evidence="5">HTH cro/C1-type domain-containing protein</fullName>
    </recommendedName>
</protein>